<dbReference type="Proteomes" id="UP000017842">
    <property type="component" value="Unassembled WGS sequence"/>
</dbReference>
<dbReference type="CDD" id="cd02968">
    <property type="entry name" value="SCO"/>
    <property type="match status" value="1"/>
</dbReference>
<dbReference type="InterPro" id="IPR051395">
    <property type="entry name" value="Cytochrome_c_Peroxidase/MauG"/>
</dbReference>
<keyword evidence="7 18" id="KW-0732">Signal</keyword>
<dbReference type="InterPro" id="IPR009056">
    <property type="entry name" value="Cyt_c-like_dom"/>
</dbReference>
<feature type="binding site" evidence="15">
    <location>
        <position position="107"/>
    </location>
    <ligand>
        <name>Cu cation</name>
        <dbReference type="ChEBI" id="CHEBI:23378"/>
    </ligand>
</feature>
<feature type="domain" description="Thioredoxin" evidence="20">
    <location>
        <begin position="51"/>
        <end position="242"/>
    </location>
</feature>
<comment type="subcellular location">
    <subcellularLocation>
        <location evidence="1">Periplasm</location>
    </subcellularLocation>
</comment>
<dbReference type="eggNOG" id="COG1999">
    <property type="taxonomic scope" value="Bacteria"/>
</dbReference>
<feature type="disulfide bond" description="Redox-active" evidence="16">
    <location>
        <begin position="107"/>
        <end position="113"/>
    </location>
</feature>
<evidence type="ECO:0000256" key="18">
    <source>
        <dbReference type="SAM" id="SignalP"/>
    </source>
</evidence>
<dbReference type="GO" id="GO:0009055">
    <property type="term" value="F:electron transfer activity"/>
    <property type="evidence" value="ECO:0007669"/>
    <property type="project" value="InterPro"/>
</dbReference>
<dbReference type="PATRIC" id="fig|1116472.3.peg.3457"/>
<evidence type="ECO:0000256" key="1">
    <source>
        <dbReference type="ARBA" id="ARBA00004418"/>
    </source>
</evidence>
<feature type="binding site" evidence="15">
    <location>
        <position position="113"/>
    </location>
    <ligand>
        <name>Cu cation</name>
        <dbReference type="ChEBI" id="CHEBI:23378"/>
    </ligand>
</feature>
<evidence type="ECO:0000256" key="15">
    <source>
        <dbReference type="PIRSR" id="PIRSR603782-1"/>
    </source>
</evidence>
<dbReference type="GO" id="GO:0020037">
    <property type="term" value="F:heme binding"/>
    <property type="evidence" value="ECO:0007669"/>
    <property type="project" value="InterPro"/>
</dbReference>
<gene>
    <name evidence="21" type="primary">mauG</name>
    <name evidence="21" type="ORF">MGMO_138c00290</name>
</gene>
<dbReference type="GO" id="GO:0046872">
    <property type="term" value="F:metal ion binding"/>
    <property type="evidence" value="ECO:0007669"/>
    <property type="project" value="UniProtKB-KW"/>
</dbReference>
<dbReference type="InterPro" id="IPR004852">
    <property type="entry name" value="Di-haem_cyt_c_peroxidsae"/>
</dbReference>
<keyword evidence="11 17" id="KW-0408">Iron</keyword>
<keyword evidence="9" id="KW-0249">Electron transport</keyword>
<proteinExistence type="inferred from homology"/>
<dbReference type="STRING" id="1116472.MGMO_138c00290"/>
<keyword evidence="10 21" id="KW-0560">Oxidoreductase</keyword>
<dbReference type="eggNOG" id="COG1858">
    <property type="taxonomic scope" value="Bacteria"/>
</dbReference>
<evidence type="ECO:0000313" key="22">
    <source>
        <dbReference type="Proteomes" id="UP000017842"/>
    </source>
</evidence>
<comment type="caution">
    <text evidence="21">The sequence shown here is derived from an EMBL/GenBank/DDBJ whole genome shotgun (WGS) entry which is preliminary data.</text>
</comment>
<evidence type="ECO:0000256" key="4">
    <source>
        <dbReference type="ARBA" id="ARBA00022448"/>
    </source>
</evidence>
<keyword evidence="16" id="KW-1015">Disulfide bond</keyword>
<comment type="similarity">
    <text evidence="3">Belongs to the SCO1/2 family.</text>
</comment>
<evidence type="ECO:0000256" key="10">
    <source>
        <dbReference type="ARBA" id="ARBA00023002"/>
    </source>
</evidence>
<dbReference type="SUPFAM" id="SSF52833">
    <property type="entry name" value="Thioredoxin-like"/>
    <property type="match status" value="1"/>
</dbReference>
<comment type="function">
    <text evidence="13">Involved in methylamine metabolism. Essential for the maturation of the beta subunit of MADH, presumably via a step in the biosynthesis of tryptophan tryptophylquinone (TTQ), the cofactor of MADH.</text>
</comment>
<dbReference type="InterPro" id="IPR013766">
    <property type="entry name" value="Thioredoxin_domain"/>
</dbReference>
<feature type="binding site" evidence="15">
    <location>
        <position position="206"/>
    </location>
    <ligand>
        <name>Cu cation</name>
        <dbReference type="ChEBI" id="CHEBI:23378"/>
    </ligand>
</feature>
<dbReference type="Pfam" id="PF02630">
    <property type="entry name" value="SCO1-SenC"/>
    <property type="match status" value="1"/>
</dbReference>
<evidence type="ECO:0000256" key="8">
    <source>
        <dbReference type="ARBA" id="ARBA00022764"/>
    </source>
</evidence>
<dbReference type="InterPro" id="IPR036249">
    <property type="entry name" value="Thioredoxin-like_sf"/>
</dbReference>
<accession>V5DP38</accession>
<dbReference type="GO" id="GO:0042597">
    <property type="term" value="C:periplasmic space"/>
    <property type="evidence" value="ECO:0007669"/>
    <property type="project" value="UniProtKB-SubCell"/>
</dbReference>
<dbReference type="AlphaFoldDB" id="V5DP38"/>
<evidence type="ECO:0000256" key="7">
    <source>
        <dbReference type="ARBA" id="ARBA00022729"/>
    </source>
</evidence>
<organism evidence="21 22">
    <name type="scientific">Methyloglobulus morosus KoM1</name>
    <dbReference type="NCBI Taxonomy" id="1116472"/>
    <lineage>
        <taxon>Bacteria</taxon>
        <taxon>Pseudomonadati</taxon>
        <taxon>Pseudomonadota</taxon>
        <taxon>Gammaproteobacteria</taxon>
        <taxon>Methylococcales</taxon>
        <taxon>Methylococcaceae</taxon>
        <taxon>Methyloglobulus</taxon>
    </lineage>
</organism>
<evidence type="ECO:0000256" key="6">
    <source>
        <dbReference type="ARBA" id="ARBA00022723"/>
    </source>
</evidence>
<sequence>MKTIVCWTLCGGKGLLKAYMFLLMAFAVPVANAEIKQAVQPQPLAPGYSDLKFAAPIPGAYKLPALGQAGDGNVLDSEGRSTTLHKLMGDTGTPAKVVLLSFIYTTCSDVNGCPLATAVFHKIKNRLEKEPELASRLRLITLSFNPEHDTPQRMKEYGATLQGKGVEWHFLTTRSEKELQPILKNYKQNTEKVYDSRGKFTNTFSHNLRVFLIDPHKQLRNIYNTELLHPDTLISDIKTLLQPVKQPLTEPSLHDRDKAALFSAGDNKQRYETKNYQTHSVALTQRSGRPADLILTIKRPPLGLPSVPVPENNPITTEKINLGRKLFYDRRLSLNNTFSCAMCHIPEQGFTSNEMATAVGVEGRTVRRNSPTLYNVAYMKSLFHDGRENTLEQQVWAPFLAHNEMANPSIGYVIDKIKSDTDYAGLFEKSFDKPPGMEIIGMAIASYERTLNSANSPFDRWYYGKDSKALTAKAQRGFQLFVGKAQCSQCHTIDKEYALFTDNSLHNTGIGYADAMADKTTSPSRRVQVSPGVYVDVAPEIINSVAEPKANDLGRYEVTQNPQDRWRYKTPSLRNVQLTAPYMHNGSIANLREVVEFYNRGGIANENLDPLIKPLRFSDAEIDDLTTFLESLTGDNTEELVSDAFAAPVGDSE</sequence>
<keyword evidence="12 15" id="KW-0186">Copper</keyword>
<dbReference type="EMBL" id="AYLO01000128">
    <property type="protein sequence ID" value="ESS69191.1"/>
    <property type="molecule type" value="Genomic_DNA"/>
</dbReference>
<evidence type="ECO:0000256" key="12">
    <source>
        <dbReference type="ARBA" id="ARBA00023008"/>
    </source>
</evidence>
<dbReference type="InterPro" id="IPR003782">
    <property type="entry name" value="SCO1/SenC"/>
</dbReference>
<dbReference type="SUPFAM" id="SSF46626">
    <property type="entry name" value="Cytochrome c"/>
    <property type="match status" value="2"/>
</dbReference>
<evidence type="ECO:0000256" key="17">
    <source>
        <dbReference type="PROSITE-ProRule" id="PRU00433"/>
    </source>
</evidence>
<reference evidence="21 22" key="1">
    <citation type="journal article" date="2013" name="Genome Announc.">
        <title>Draft Genome Sequence of the Methanotrophic Gammaproteobacterium Methyloglobulus morosus DSM 22980 Strain KoM1.</title>
        <authorList>
            <person name="Poehlein A."/>
            <person name="Deutzmann J.S."/>
            <person name="Daniel R."/>
            <person name="Simeonova D.D."/>
        </authorList>
    </citation>
    <scope>NUCLEOTIDE SEQUENCE [LARGE SCALE GENOMIC DNA]</scope>
    <source>
        <strain evidence="21 22">KoM1</strain>
    </source>
</reference>
<feature type="signal peptide" evidence="18">
    <location>
        <begin position="1"/>
        <end position="33"/>
    </location>
</feature>
<dbReference type="Gene3D" id="3.40.30.10">
    <property type="entry name" value="Glutaredoxin"/>
    <property type="match status" value="1"/>
</dbReference>
<dbReference type="GO" id="GO:0004130">
    <property type="term" value="F:cytochrome-c peroxidase activity"/>
    <property type="evidence" value="ECO:0007669"/>
    <property type="project" value="TreeGrafter"/>
</dbReference>
<keyword evidence="22" id="KW-1185">Reference proteome</keyword>
<dbReference type="PANTHER" id="PTHR30600">
    <property type="entry name" value="CYTOCHROME C PEROXIDASE-RELATED"/>
    <property type="match status" value="1"/>
</dbReference>
<evidence type="ECO:0000313" key="21">
    <source>
        <dbReference type="EMBL" id="ESS69191.1"/>
    </source>
</evidence>
<comment type="pathway">
    <text evidence="2">One-carbon metabolism; methylamine degradation.</text>
</comment>
<keyword evidence="8" id="KW-0574">Periplasm</keyword>
<evidence type="ECO:0000256" key="13">
    <source>
        <dbReference type="ARBA" id="ARBA00058991"/>
    </source>
</evidence>
<keyword evidence="6 15" id="KW-0479">Metal-binding</keyword>
<protein>
    <recommendedName>
        <fullName evidence="14">Methylamine utilization protein MauG</fullName>
    </recommendedName>
</protein>
<evidence type="ECO:0000256" key="14">
    <source>
        <dbReference type="ARBA" id="ARBA00073576"/>
    </source>
</evidence>
<dbReference type="FunFam" id="1.10.760.10:FF:000019">
    <property type="entry name" value="Di-heme cytochrome C peroxidase"/>
    <property type="match status" value="1"/>
</dbReference>
<evidence type="ECO:0000256" key="3">
    <source>
        <dbReference type="ARBA" id="ARBA00010996"/>
    </source>
</evidence>
<keyword evidence="5 17" id="KW-0349">Heme</keyword>
<evidence type="ECO:0000259" key="19">
    <source>
        <dbReference type="PROSITE" id="PS51007"/>
    </source>
</evidence>
<name>V5DP38_9GAMM</name>
<evidence type="ECO:0000256" key="9">
    <source>
        <dbReference type="ARBA" id="ARBA00022982"/>
    </source>
</evidence>
<evidence type="ECO:0000259" key="20">
    <source>
        <dbReference type="PROSITE" id="PS51352"/>
    </source>
</evidence>
<dbReference type="Pfam" id="PF03150">
    <property type="entry name" value="CCP_MauG"/>
    <property type="match status" value="1"/>
</dbReference>
<dbReference type="Gene3D" id="1.10.760.10">
    <property type="entry name" value="Cytochrome c-like domain"/>
    <property type="match status" value="2"/>
</dbReference>
<dbReference type="PROSITE" id="PS51352">
    <property type="entry name" value="THIOREDOXIN_2"/>
    <property type="match status" value="1"/>
</dbReference>
<evidence type="ECO:0000256" key="5">
    <source>
        <dbReference type="ARBA" id="ARBA00022617"/>
    </source>
</evidence>
<keyword evidence="4" id="KW-0813">Transport</keyword>
<dbReference type="InterPro" id="IPR036909">
    <property type="entry name" value="Cyt_c-like_dom_sf"/>
</dbReference>
<dbReference type="PROSITE" id="PS51007">
    <property type="entry name" value="CYTC"/>
    <property type="match status" value="1"/>
</dbReference>
<feature type="domain" description="Cytochrome c" evidence="19">
    <location>
        <begin position="472"/>
        <end position="633"/>
    </location>
</feature>
<evidence type="ECO:0000256" key="2">
    <source>
        <dbReference type="ARBA" id="ARBA00004856"/>
    </source>
</evidence>
<feature type="chain" id="PRO_5004734068" description="Methylamine utilization protein MauG" evidence="18">
    <location>
        <begin position="34"/>
        <end position="653"/>
    </location>
</feature>
<evidence type="ECO:0000256" key="11">
    <source>
        <dbReference type="ARBA" id="ARBA00023004"/>
    </source>
</evidence>
<evidence type="ECO:0000256" key="16">
    <source>
        <dbReference type="PIRSR" id="PIRSR603782-2"/>
    </source>
</evidence>